<dbReference type="GO" id="GO:0005516">
    <property type="term" value="F:calmodulin binding"/>
    <property type="evidence" value="ECO:0007669"/>
    <property type="project" value="UniProtKB-KW"/>
</dbReference>
<dbReference type="SMART" id="SM00015">
    <property type="entry name" value="IQ"/>
    <property type="match status" value="2"/>
</dbReference>
<evidence type="ECO:0000256" key="14">
    <source>
        <dbReference type="PROSITE-ProRule" id="PRU00023"/>
    </source>
</evidence>
<dbReference type="InterPro" id="IPR005559">
    <property type="entry name" value="CG-1_dom"/>
</dbReference>
<feature type="compositionally biased region" description="Polar residues" evidence="15">
    <location>
        <begin position="202"/>
        <end position="220"/>
    </location>
</feature>
<keyword evidence="18" id="KW-1185">Reference proteome</keyword>
<evidence type="ECO:0000256" key="11">
    <source>
        <dbReference type="ARBA" id="ARBA00023159"/>
    </source>
</evidence>
<feature type="compositionally biased region" description="Low complexity" evidence="15">
    <location>
        <begin position="221"/>
        <end position="232"/>
    </location>
</feature>
<dbReference type="FunCoup" id="A0A200QUQ0">
    <property type="interactions" value="1447"/>
</dbReference>
<evidence type="ECO:0000256" key="13">
    <source>
        <dbReference type="ARBA" id="ARBA00023242"/>
    </source>
</evidence>
<dbReference type="InterPro" id="IPR000048">
    <property type="entry name" value="IQ_motif_EF-hand-BS"/>
</dbReference>
<dbReference type="InterPro" id="IPR013783">
    <property type="entry name" value="Ig-like_fold"/>
</dbReference>
<dbReference type="OrthoDB" id="407555at2759"/>
<feature type="repeat" description="ANK" evidence="14">
    <location>
        <begin position="703"/>
        <end position="735"/>
    </location>
</feature>
<keyword evidence="12" id="KW-0804">Transcription</keyword>
<evidence type="ECO:0000256" key="15">
    <source>
        <dbReference type="SAM" id="MobiDB-lite"/>
    </source>
</evidence>
<dbReference type="PANTHER" id="PTHR23335">
    <property type="entry name" value="CALMODULIN-BINDING TRANSCRIPTION ACTIVATOR CAMTA"/>
    <property type="match status" value="1"/>
</dbReference>
<comment type="similarity">
    <text evidence="2">Belongs to the CAMTA family.</text>
</comment>
<dbReference type="PROSITE" id="PS50297">
    <property type="entry name" value="ANK_REP_REGION"/>
    <property type="match status" value="1"/>
</dbReference>
<dbReference type="InterPro" id="IPR036770">
    <property type="entry name" value="Ankyrin_rpt-contain_sf"/>
</dbReference>
<dbReference type="OMA" id="MMSNDEW"/>
<keyword evidence="11" id="KW-0010">Activator</keyword>
<dbReference type="Pfam" id="PF03859">
    <property type="entry name" value="CG-1"/>
    <property type="match status" value="1"/>
</dbReference>
<dbReference type="Proteomes" id="UP000195402">
    <property type="component" value="Unassembled WGS sequence"/>
</dbReference>
<dbReference type="FunFam" id="1.20.5.190:FF:000003">
    <property type="entry name" value="Calmodulin-binding transcription activator 2"/>
    <property type="match status" value="1"/>
</dbReference>
<evidence type="ECO:0000313" key="17">
    <source>
        <dbReference type="EMBL" id="OVA14208.1"/>
    </source>
</evidence>
<evidence type="ECO:0000256" key="6">
    <source>
        <dbReference type="ARBA" id="ARBA00022860"/>
    </source>
</evidence>
<evidence type="ECO:0000256" key="5">
    <source>
        <dbReference type="ARBA" id="ARBA00022837"/>
    </source>
</evidence>
<reference evidence="17 18" key="1">
    <citation type="journal article" date="2017" name="Mol. Plant">
        <title>The Genome of Medicinal Plant Macleaya cordata Provides New Insights into Benzylisoquinoline Alkaloids Metabolism.</title>
        <authorList>
            <person name="Liu X."/>
            <person name="Liu Y."/>
            <person name="Huang P."/>
            <person name="Ma Y."/>
            <person name="Qing Z."/>
            <person name="Tang Q."/>
            <person name="Cao H."/>
            <person name="Cheng P."/>
            <person name="Zheng Y."/>
            <person name="Yuan Z."/>
            <person name="Zhou Y."/>
            <person name="Liu J."/>
            <person name="Tang Z."/>
            <person name="Zhuo Y."/>
            <person name="Zhang Y."/>
            <person name="Yu L."/>
            <person name="Huang J."/>
            <person name="Yang P."/>
            <person name="Peng Q."/>
            <person name="Zhang J."/>
            <person name="Jiang W."/>
            <person name="Zhang Z."/>
            <person name="Lin K."/>
            <person name="Ro D.K."/>
            <person name="Chen X."/>
            <person name="Xiong X."/>
            <person name="Shang Y."/>
            <person name="Huang S."/>
            <person name="Zeng J."/>
        </authorList>
    </citation>
    <scope>NUCLEOTIDE SEQUENCE [LARGE SCALE GENOMIC DNA]</scope>
    <source>
        <strain evidence="18">cv. BLH2017</strain>
        <tissue evidence="17">Root</tissue>
    </source>
</reference>
<gene>
    <name evidence="17" type="ORF">BVC80_9029g37</name>
</gene>
<keyword evidence="8 14" id="KW-0040">ANK repeat</keyword>
<dbReference type="EMBL" id="MVGT01001060">
    <property type="protein sequence ID" value="OVA14208.1"/>
    <property type="molecule type" value="Genomic_DNA"/>
</dbReference>
<keyword evidence="6" id="KW-0112">Calmodulin-binding</keyword>
<dbReference type="SUPFAM" id="SSF48403">
    <property type="entry name" value="Ankyrin repeat"/>
    <property type="match status" value="1"/>
</dbReference>
<dbReference type="GO" id="GO:0009409">
    <property type="term" value="P:response to cold"/>
    <property type="evidence" value="ECO:0007669"/>
    <property type="project" value="UniProtKB-ARBA"/>
</dbReference>
<dbReference type="Pfam" id="PF01833">
    <property type="entry name" value="TIG"/>
    <property type="match status" value="1"/>
</dbReference>
<dbReference type="InterPro" id="IPR014756">
    <property type="entry name" value="Ig_E-set"/>
</dbReference>
<dbReference type="Pfam" id="PF00612">
    <property type="entry name" value="IQ"/>
    <property type="match status" value="2"/>
</dbReference>
<evidence type="ECO:0000256" key="7">
    <source>
        <dbReference type="ARBA" id="ARBA00023015"/>
    </source>
</evidence>
<evidence type="ECO:0000256" key="2">
    <source>
        <dbReference type="ARBA" id="ARBA00008267"/>
    </source>
</evidence>
<dbReference type="PROSITE" id="PS50096">
    <property type="entry name" value="IQ"/>
    <property type="match status" value="2"/>
</dbReference>
<protein>
    <submittedName>
        <fullName evidence="17">IQ motif</fullName>
    </submittedName>
</protein>
<keyword evidence="13" id="KW-0539">Nucleus</keyword>
<sequence length="1053" mass="118437">MIVNDDGGGGGVAACEVILPTSSIMKTTLSMHDLYFFILEIPVVPIHHSGSVWKQVALVDSLCWGFELLSSYIGQILVEAQTRWLRPPEICEILQNYQKFQIAPEPPNKPPSGSLFLFDRKILRYFRKDGHNWRKKKDGKTVKEAHEKLKAGSVDVLHCYYAHGEENENFQRRCYWMLEEDHMHIVLVHYLEVKGNKTSFGSMTASPVSSSSHTNHNQVRSPTDTTSLSTTSEYDDIESAESQQASSAYRSLLDLPQSKIVDNQMDPGLFNSYFPISSPSNQHDLHGKQSAISGMNFIPLTQEQIASEEDSSYISKWSMEQKLHTDSRDDLSNRFHEQKTHYSNAPEHFAAHLEDGHPLQNDLQMQLSDAELGGILKSFLENDLAVDGNVNYPTIAKQSLLETSRTDSFNRWMSKELGEVDESHTKSRSVFYWDSAESEIVVNEASISPQLNLDAYLLSPSLSQDQLFSIIDFSPYWAYTGSETKVLITGTFLKSQEDVAKCKWSCMFGEMEVPAEVVGDSALRCHAPLHTAGRVPFYVTCSNRLACSEVREFEFRVSNSQDSNMTDLYSGSMSDMFLHIRLGKLLSLGSVSLSISNCEKPLTNSKISSLVKEDDDDEWFQMIKTTSEEEFSPGEVKEQVLQKMLKQKLHVWLTHKVTEGGKGPTVLDEEGQGVLHLAAALGYDWAIEPTIASGVSINFRDVNGWTALHWAAFCGRERTVGVLVSLGAAPGALADPTPKFPSGRTPADLASVNGHKGIAGYLAESSLTTHLSTLALKDRKESDLPETSSVKAIQTISERCPTPFNSVDVPDVSLKDSLTAVCNATQAAARIHQVFRVQSFQKKQLIDINNDKIRMSDERVLSLLSMKSHRTGQHDEPVTAAAIRIQNKFRGWKGRKEFLITRQRIVKIQAHVRGHQVRKHYKSIIWSVGIVEKVILRWRRKRSGLRGFRQEALTEGPTTSMPSKEDDYDFLKEGKKQTEERLQKALSRVKSMVQYPEARDQYRRLLTVVTEIQETKVMYDGNQNTSEEAMDGYDDLIDLEALLDDDTFMSTIQ</sequence>
<name>A0A200QUQ0_MACCD</name>
<feature type="domain" description="CG-1" evidence="16">
    <location>
        <begin position="73"/>
        <end position="199"/>
    </location>
</feature>
<dbReference type="InterPro" id="IPR002110">
    <property type="entry name" value="Ankyrin_rpt"/>
</dbReference>
<dbReference type="SUPFAM" id="SSF81296">
    <property type="entry name" value="E set domains"/>
    <property type="match status" value="1"/>
</dbReference>
<keyword evidence="9" id="KW-0175">Coiled coil</keyword>
<keyword evidence="10" id="KW-0238">DNA-binding</keyword>
<keyword evidence="4" id="KW-0677">Repeat</keyword>
<keyword evidence="5" id="KW-0106">Calcium</keyword>
<evidence type="ECO:0000256" key="4">
    <source>
        <dbReference type="ARBA" id="ARBA00022737"/>
    </source>
</evidence>
<dbReference type="InterPro" id="IPR002909">
    <property type="entry name" value="IPT_dom"/>
</dbReference>
<dbReference type="AlphaFoldDB" id="A0A200QUQ0"/>
<dbReference type="GO" id="GO:0003712">
    <property type="term" value="F:transcription coregulator activity"/>
    <property type="evidence" value="ECO:0007669"/>
    <property type="project" value="TreeGrafter"/>
</dbReference>
<evidence type="ECO:0000256" key="8">
    <source>
        <dbReference type="ARBA" id="ARBA00023043"/>
    </source>
</evidence>
<dbReference type="SMART" id="SM00248">
    <property type="entry name" value="ANK"/>
    <property type="match status" value="2"/>
</dbReference>
<dbReference type="PROSITE" id="PS50088">
    <property type="entry name" value="ANK_REPEAT"/>
    <property type="match status" value="1"/>
</dbReference>
<evidence type="ECO:0000256" key="9">
    <source>
        <dbReference type="ARBA" id="ARBA00023054"/>
    </source>
</evidence>
<accession>A0A200QUQ0</accession>
<feature type="region of interest" description="Disordered" evidence="15">
    <location>
        <begin position="202"/>
        <end position="241"/>
    </location>
</feature>
<organism evidence="17 18">
    <name type="scientific">Macleaya cordata</name>
    <name type="common">Five-seeded plume-poppy</name>
    <name type="synonym">Bocconia cordata</name>
    <dbReference type="NCBI Taxonomy" id="56857"/>
    <lineage>
        <taxon>Eukaryota</taxon>
        <taxon>Viridiplantae</taxon>
        <taxon>Streptophyta</taxon>
        <taxon>Embryophyta</taxon>
        <taxon>Tracheophyta</taxon>
        <taxon>Spermatophyta</taxon>
        <taxon>Magnoliopsida</taxon>
        <taxon>Ranunculales</taxon>
        <taxon>Papaveraceae</taxon>
        <taxon>Papaveroideae</taxon>
        <taxon>Macleaya</taxon>
    </lineage>
</organism>
<dbReference type="Gene3D" id="1.25.40.20">
    <property type="entry name" value="Ankyrin repeat-containing domain"/>
    <property type="match status" value="1"/>
</dbReference>
<dbReference type="Pfam" id="PF12796">
    <property type="entry name" value="Ank_2"/>
    <property type="match status" value="1"/>
</dbReference>
<proteinExistence type="inferred from homology"/>
<dbReference type="Gene3D" id="1.20.5.190">
    <property type="match status" value="1"/>
</dbReference>
<evidence type="ECO:0000256" key="1">
    <source>
        <dbReference type="ARBA" id="ARBA00004123"/>
    </source>
</evidence>
<dbReference type="Gene3D" id="2.60.40.10">
    <property type="entry name" value="Immunoglobulins"/>
    <property type="match status" value="1"/>
</dbReference>
<dbReference type="InterPro" id="IPR027417">
    <property type="entry name" value="P-loop_NTPase"/>
</dbReference>
<evidence type="ECO:0000313" key="18">
    <source>
        <dbReference type="Proteomes" id="UP000195402"/>
    </source>
</evidence>
<evidence type="ECO:0000256" key="3">
    <source>
        <dbReference type="ARBA" id="ARBA00022553"/>
    </source>
</evidence>
<dbReference type="FunFam" id="2.60.40.10:FF:000314">
    <property type="entry name" value="Calmodulin-binding transcription activator 2"/>
    <property type="match status" value="1"/>
</dbReference>
<dbReference type="SMART" id="SM01076">
    <property type="entry name" value="CG-1"/>
    <property type="match status" value="1"/>
</dbReference>
<dbReference type="PROSITE" id="PS51437">
    <property type="entry name" value="CG_1"/>
    <property type="match status" value="1"/>
</dbReference>
<keyword evidence="3" id="KW-0597">Phosphoprotein</keyword>
<dbReference type="InParanoid" id="A0A200QUQ0"/>
<comment type="caution">
    <text evidence="17">The sequence shown here is derived from an EMBL/GenBank/DDBJ whole genome shotgun (WGS) entry which is preliminary data.</text>
</comment>
<dbReference type="PANTHER" id="PTHR23335:SF29">
    <property type="entry name" value="CALMODULIN-BINDING TRANSCRIPTION ACTIVATOR 1"/>
    <property type="match status" value="1"/>
</dbReference>
<keyword evidence="7" id="KW-0805">Transcription regulation</keyword>
<dbReference type="GO" id="GO:0003690">
    <property type="term" value="F:double-stranded DNA binding"/>
    <property type="evidence" value="ECO:0007669"/>
    <property type="project" value="TreeGrafter"/>
</dbReference>
<dbReference type="GO" id="GO:0005634">
    <property type="term" value="C:nucleus"/>
    <property type="evidence" value="ECO:0007669"/>
    <property type="project" value="UniProtKB-SubCell"/>
</dbReference>
<dbReference type="GO" id="GO:0006357">
    <property type="term" value="P:regulation of transcription by RNA polymerase II"/>
    <property type="evidence" value="ECO:0007669"/>
    <property type="project" value="TreeGrafter"/>
</dbReference>
<evidence type="ECO:0000259" key="16">
    <source>
        <dbReference type="PROSITE" id="PS51437"/>
    </source>
</evidence>
<dbReference type="SUPFAM" id="SSF52540">
    <property type="entry name" value="P-loop containing nucleoside triphosphate hydrolases"/>
    <property type="match status" value="1"/>
</dbReference>
<comment type="subcellular location">
    <subcellularLocation>
        <location evidence="1">Nucleus</location>
    </subcellularLocation>
</comment>
<evidence type="ECO:0000256" key="12">
    <source>
        <dbReference type="ARBA" id="ARBA00023163"/>
    </source>
</evidence>
<evidence type="ECO:0000256" key="10">
    <source>
        <dbReference type="ARBA" id="ARBA00023125"/>
    </source>
</evidence>